<keyword evidence="1" id="KW-0997">Cell inner membrane</keyword>
<dbReference type="STRING" id="376427.SAMN04487954_102182"/>
<dbReference type="AlphaFoldDB" id="A0A1G8PSM2"/>
<organism evidence="3 4">
    <name type="scientific">Billgrantia gudaonensis</name>
    <dbReference type="NCBI Taxonomy" id="376427"/>
    <lineage>
        <taxon>Bacteria</taxon>
        <taxon>Pseudomonadati</taxon>
        <taxon>Pseudomonadota</taxon>
        <taxon>Gammaproteobacteria</taxon>
        <taxon>Oceanospirillales</taxon>
        <taxon>Halomonadaceae</taxon>
        <taxon>Billgrantia</taxon>
    </lineage>
</organism>
<protein>
    <recommendedName>
        <fullName evidence="1">Inner membrane protein</fullName>
    </recommendedName>
</protein>
<accession>A0A1G8PSM2</accession>
<feature type="transmembrane region" description="Helical" evidence="2">
    <location>
        <begin position="12"/>
        <end position="41"/>
    </location>
</feature>
<name>A0A1G8PSM2_9GAMM</name>
<keyword evidence="1 2" id="KW-0472">Membrane</keyword>
<gene>
    <name evidence="3" type="ORF">SAMN04487954_102182</name>
</gene>
<dbReference type="InterPro" id="IPR007401">
    <property type="entry name" value="DUF454"/>
</dbReference>
<dbReference type="PIRSF" id="PIRSF016789">
    <property type="entry name" value="DUF454"/>
    <property type="match status" value="1"/>
</dbReference>
<evidence type="ECO:0000313" key="3">
    <source>
        <dbReference type="EMBL" id="SDI95487.1"/>
    </source>
</evidence>
<dbReference type="PANTHER" id="PTHR35813">
    <property type="entry name" value="INNER MEMBRANE PROTEIN YBAN"/>
    <property type="match status" value="1"/>
</dbReference>
<dbReference type="Proteomes" id="UP000198525">
    <property type="component" value="Unassembled WGS sequence"/>
</dbReference>
<evidence type="ECO:0000256" key="1">
    <source>
        <dbReference type="PIRNR" id="PIRNR016789"/>
    </source>
</evidence>
<dbReference type="GO" id="GO:0005886">
    <property type="term" value="C:plasma membrane"/>
    <property type="evidence" value="ECO:0007669"/>
    <property type="project" value="UniProtKB-SubCell"/>
</dbReference>
<sequence length="140" mass="15811">MTIRIPRFGWNLLAIVSVGLGMLGLLLPLLPTTPFLLMAAWAASKGSTRLSDWLWQHPRLGPVLHAWQRERAVPRRSKYLAVLLLLSSWWLLWLSSVPTWGLVSLALLFAGIAAFVLTRPDATPFPYTATSWVDDRMSRF</sequence>
<dbReference type="PANTHER" id="PTHR35813:SF1">
    <property type="entry name" value="INNER MEMBRANE PROTEIN YBAN"/>
    <property type="match status" value="1"/>
</dbReference>
<proteinExistence type="predicted"/>
<keyword evidence="4" id="KW-1185">Reference proteome</keyword>
<dbReference type="Pfam" id="PF04304">
    <property type="entry name" value="DUF454"/>
    <property type="match status" value="1"/>
</dbReference>
<comment type="subcellular location">
    <subcellularLocation>
        <location evidence="1">Cell inner membrane</location>
        <topology evidence="1">Multi-pass membrane protein</topology>
    </subcellularLocation>
</comment>
<keyword evidence="1" id="KW-1003">Cell membrane</keyword>
<feature type="transmembrane region" description="Helical" evidence="2">
    <location>
        <begin position="100"/>
        <end position="118"/>
    </location>
</feature>
<dbReference type="RefSeq" id="WP_089682924.1">
    <property type="nucleotide sequence ID" value="NZ_FNES01000002.1"/>
</dbReference>
<evidence type="ECO:0000256" key="2">
    <source>
        <dbReference type="SAM" id="Phobius"/>
    </source>
</evidence>
<dbReference type="OrthoDB" id="9816293at2"/>
<keyword evidence="2" id="KW-1133">Transmembrane helix</keyword>
<keyword evidence="2" id="KW-0812">Transmembrane</keyword>
<reference evidence="3 4" key="1">
    <citation type="submission" date="2016-10" db="EMBL/GenBank/DDBJ databases">
        <authorList>
            <person name="de Groot N.N."/>
        </authorList>
    </citation>
    <scope>NUCLEOTIDE SEQUENCE [LARGE SCALE GENOMIC DNA]</scope>
    <source>
        <strain evidence="3 4">CGMCC 1.6133</strain>
    </source>
</reference>
<dbReference type="EMBL" id="FNES01000002">
    <property type="protein sequence ID" value="SDI95487.1"/>
    <property type="molecule type" value="Genomic_DNA"/>
</dbReference>
<evidence type="ECO:0000313" key="4">
    <source>
        <dbReference type="Proteomes" id="UP000198525"/>
    </source>
</evidence>